<reference evidence="1" key="1">
    <citation type="journal article" date="2021" name="Proc. Natl. Acad. Sci. U.S.A.">
        <title>A Catalog of Tens of Thousands of Viruses from Human Metagenomes Reveals Hidden Associations with Chronic Diseases.</title>
        <authorList>
            <person name="Tisza M.J."/>
            <person name="Buck C.B."/>
        </authorList>
    </citation>
    <scope>NUCLEOTIDE SEQUENCE</scope>
    <source>
        <strain evidence="1">CtClL93</strain>
    </source>
</reference>
<organism evidence="1">
    <name type="scientific">Siphoviridae sp. ctClL93</name>
    <dbReference type="NCBI Taxonomy" id="2825381"/>
    <lineage>
        <taxon>Viruses</taxon>
        <taxon>Duplodnaviria</taxon>
        <taxon>Heunggongvirae</taxon>
        <taxon>Uroviricota</taxon>
        <taxon>Caudoviricetes</taxon>
    </lineage>
</organism>
<evidence type="ECO:0000313" key="1">
    <source>
        <dbReference type="EMBL" id="DAG04940.1"/>
    </source>
</evidence>
<name>A0A8S5VE01_9CAUD</name>
<dbReference type="EMBL" id="BK016246">
    <property type="protein sequence ID" value="DAG04940.1"/>
    <property type="molecule type" value="Genomic_DNA"/>
</dbReference>
<protein>
    <submittedName>
        <fullName evidence="1">Uncharacterized protein</fullName>
    </submittedName>
</protein>
<proteinExistence type="predicted"/>
<accession>A0A8S5VE01</accession>
<sequence>MEKKAMLSQPMGGRMSSKANCLNCGAPITGDVCEYCGTRYDTGITFHIVPPKRLLYDTLLLSRRIQQCSSSEIENLQTRLAREAANVSDIRAYKLTR</sequence>